<proteinExistence type="predicted"/>
<organism evidence="1 2">
    <name type="scientific">Periconia macrospinosa</name>
    <dbReference type="NCBI Taxonomy" id="97972"/>
    <lineage>
        <taxon>Eukaryota</taxon>
        <taxon>Fungi</taxon>
        <taxon>Dikarya</taxon>
        <taxon>Ascomycota</taxon>
        <taxon>Pezizomycotina</taxon>
        <taxon>Dothideomycetes</taxon>
        <taxon>Pleosporomycetidae</taxon>
        <taxon>Pleosporales</taxon>
        <taxon>Massarineae</taxon>
        <taxon>Periconiaceae</taxon>
        <taxon>Periconia</taxon>
    </lineage>
</organism>
<dbReference type="AlphaFoldDB" id="A0A2V1CXP8"/>
<dbReference type="Proteomes" id="UP000244855">
    <property type="component" value="Unassembled WGS sequence"/>
</dbReference>
<gene>
    <name evidence="1" type="ORF">DM02DRAFT_19503</name>
</gene>
<dbReference type="EMBL" id="KZ806308">
    <property type="protein sequence ID" value="PVH90441.1"/>
    <property type="molecule type" value="Genomic_DNA"/>
</dbReference>
<reference evidence="1 2" key="1">
    <citation type="journal article" date="2018" name="Sci. Rep.">
        <title>Comparative genomics provides insights into the lifestyle and reveals functional heterogeneity of dark septate endophytic fungi.</title>
        <authorList>
            <person name="Knapp D.G."/>
            <person name="Nemeth J.B."/>
            <person name="Barry K."/>
            <person name="Hainaut M."/>
            <person name="Henrissat B."/>
            <person name="Johnson J."/>
            <person name="Kuo A."/>
            <person name="Lim J.H.P."/>
            <person name="Lipzen A."/>
            <person name="Nolan M."/>
            <person name="Ohm R.A."/>
            <person name="Tamas L."/>
            <person name="Grigoriev I.V."/>
            <person name="Spatafora J.W."/>
            <person name="Nagy L.G."/>
            <person name="Kovacs G.M."/>
        </authorList>
    </citation>
    <scope>NUCLEOTIDE SEQUENCE [LARGE SCALE GENOMIC DNA]</scope>
    <source>
        <strain evidence="1 2">DSE2036</strain>
    </source>
</reference>
<evidence type="ECO:0000313" key="2">
    <source>
        <dbReference type="Proteomes" id="UP000244855"/>
    </source>
</evidence>
<name>A0A2V1CXP8_9PLEO</name>
<sequence length="112" mass="12274">MHASSVRYAGLVAWAGTVCLPRPLQNRCSLLAWKVSPPTMATRFCRVRTALDVRVPPKPSLTISALTSASPTVHYRARCSCIPLRCSLKKTSTDRGGIAILRDAQPQVDDFH</sequence>
<protein>
    <submittedName>
        <fullName evidence="1">Uncharacterized protein</fullName>
    </submittedName>
</protein>
<keyword evidence="2" id="KW-1185">Reference proteome</keyword>
<evidence type="ECO:0000313" key="1">
    <source>
        <dbReference type="EMBL" id="PVH90441.1"/>
    </source>
</evidence>
<accession>A0A2V1CXP8</accession>